<feature type="chain" id="PRO_5033997633" evidence="2">
    <location>
        <begin position="20"/>
        <end position="171"/>
    </location>
</feature>
<evidence type="ECO:0000313" key="3">
    <source>
        <dbReference type="Proteomes" id="UP000694844"/>
    </source>
</evidence>
<keyword evidence="2" id="KW-0732">Signal</keyword>
<name>A0A8B8F1T7_CRAVI</name>
<dbReference type="AlphaFoldDB" id="A0A8B8F1T7"/>
<evidence type="ECO:0000313" key="4">
    <source>
        <dbReference type="RefSeq" id="XP_022345773.1"/>
    </source>
</evidence>
<organism evidence="3 4">
    <name type="scientific">Crassostrea virginica</name>
    <name type="common">Eastern oyster</name>
    <dbReference type="NCBI Taxonomy" id="6565"/>
    <lineage>
        <taxon>Eukaryota</taxon>
        <taxon>Metazoa</taxon>
        <taxon>Spiralia</taxon>
        <taxon>Lophotrochozoa</taxon>
        <taxon>Mollusca</taxon>
        <taxon>Bivalvia</taxon>
        <taxon>Autobranchia</taxon>
        <taxon>Pteriomorphia</taxon>
        <taxon>Ostreida</taxon>
        <taxon>Ostreoidea</taxon>
        <taxon>Ostreidae</taxon>
        <taxon>Crassostrea</taxon>
    </lineage>
</organism>
<keyword evidence="3" id="KW-1185">Reference proteome</keyword>
<sequence length="171" mass="18589">MLSLVAIQSLLFIMPTISGQVHHQSTGFNMGNGQFQLQGSSGLHSLQMMGTCSCQIRCCADHTSLRRLPPYTNQPHVYHTTCCGCVYCPSFIGPGPFYPLGMPMLTPLASIQMAYVQPSEEQDTPDQPDAPDVPDAPELPEGQEIKIPDPPEIEGPEIESPEGSEQDNTES</sequence>
<evidence type="ECO:0000256" key="2">
    <source>
        <dbReference type="SAM" id="SignalP"/>
    </source>
</evidence>
<dbReference type="OrthoDB" id="6151280at2759"/>
<protein>
    <submittedName>
        <fullName evidence="4">Uncharacterized protein LOC111138207</fullName>
    </submittedName>
</protein>
<gene>
    <name evidence="4" type="primary">LOC111138207</name>
</gene>
<dbReference type="GeneID" id="111138207"/>
<reference evidence="4" key="1">
    <citation type="submission" date="2025-08" db="UniProtKB">
        <authorList>
            <consortium name="RefSeq"/>
        </authorList>
    </citation>
    <scope>IDENTIFICATION</scope>
    <source>
        <tissue evidence="4">Whole sample</tissue>
    </source>
</reference>
<feature type="region of interest" description="Disordered" evidence="1">
    <location>
        <begin position="116"/>
        <end position="171"/>
    </location>
</feature>
<dbReference type="KEGG" id="cvn:111138207"/>
<feature type="signal peptide" evidence="2">
    <location>
        <begin position="1"/>
        <end position="19"/>
    </location>
</feature>
<dbReference type="RefSeq" id="XP_022345773.1">
    <property type="nucleotide sequence ID" value="XM_022490065.1"/>
</dbReference>
<accession>A0A8B8F1T7</accession>
<dbReference type="Proteomes" id="UP000694844">
    <property type="component" value="Chromosome 5"/>
</dbReference>
<evidence type="ECO:0000256" key="1">
    <source>
        <dbReference type="SAM" id="MobiDB-lite"/>
    </source>
</evidence>
<proteinExistence type="predicted"/>
<feature type="compositionally biased region" description="Acidic residues" evidence="1">
    <location>
        <begin position="151"/>
        <end position="171"/>
    </location>
</feature>